<dbReference type="Proteomes" id="UP001165190">
    <property type="component" value="Unassembled WGS sequence"/>
</dbReference>
<keyword evidence="2" id="KW-1185">Reference proteome</keyword>
<organism evidence="1 2">
    <name type="scientific">Hibiscus trionum</name>
    <name type="common">Flower of an hour</name>
    <dbReference type="NCBI Taxonomy" id="183268"/>
    <lineage>
        <taxon>Eukaryota</taxon>
        <taxon>Viridiplantae</taxon>
        <taxon>Streptophyta</taxon>
        <taxon>Embryophyta</taxon>
        <taxon>Tracheophyta</taxon>
        <taxon>Spermatophyta</taxon>
        <taxon>Magnoliopsida</taxon>
        <taxon>eudicotyledons</taxon>
        <taxon>Gunneridae</taxon>
        <taxon>Pentapetalae</taxon>
        <taxon>rosids</taxon>
        <taxon>malvids</taxon>
        <taxon>Malvales</taxon>
        <taxon>Malvaceae</taxon>
        <taxon>Malvoideae</taxon>
        <taxon>Hibiscus</taxon>
    </lineage>
</organism>
<proteinExistence type="predicted"/>
<gene>
    <name evidence="1" type="ORF">HRI_004722500</name>
</gene>
<accession>A0A9W7J9F4</accession>
<dbReference type="OrthoDB" id="999895at2759"/>
<comment type="caution">
    <text evidence="1">The sequence shown here is derived from an EMBL/GenBank/DDBJ whole genome shotgun (WGS) entry which is preliminary data.</text>
</comment>
<sequence length="114" mass="13417">MAQVRRRCRFFNGIDVDAIGRSGELSISWKRNCDVTLQSYSQRHIDVIINDDSEGKQWRCTVFYGAPEGQNRDATWNLLRQLMTYLICHGWSLAIVMRLRILTKKRDTHKMIDK</sequence>
<dbReference type="AlphaFoldDB" id="A0A9W7J9F4"/>
<name>A0A9W7J9F4_HIBTR</name>
<dbReference type="EMBL" id="BSYR01000056">
    <property type="protein sequence ID" value="GMJ10533.1"/>
    <property type="molecule type" value="Genomic_DNA"/>
</dbReference>
<protein>
    <submittedName>
        <fullName evidence="1">Uncharacterized protein</fullName>
    </submittedName>
</protein>
<evidence type="ECO:0000313" key="1">
    <source>
        <dbReference type="EMBL" id="GMJ10533.1"/>
    </source>
</evidence>
<evidence type="ECO:0000313" key="2">
    <source>
        <dbReference type="Proteomes" id="UP001165190"/>
    </source>
</evidence>
<reference evidence="1" key="1">
    <citation type="submission" date="2023-05" db="EMBL/GenBank/DDBJ databases">
        <title>Genome and transcriptome analyses reveal genes involved in the formation of fine ridges on petal epidermal cells in Hibiscus trionum.</title>
        <authorList>
            <person name="Koshimizu S."/>
            <person name="Masuda S."/>
            <person name="Ishii T."/>
            <person name="Shirasu K."/>
            <person name="Hoshino A."/>
            <person name="Arita M."/>
        </authorList>
    </citation>
    <scope>NUCLEOTIDE SEQUENCE</scope>
    <source>
        <strain evidence="1">Hamamatsu line</strain>
    </source>
</reference>